<gene>
    <name evidence="2" type="ORF">Zmor_021418</name>
</gene>
<evidence type="ECO:0000313" key="2">
    <source>
        <dbReference type="EMBL" id="KAJ3649691.1"/>
    </source>
</evidence>
<evidence type="ECO:0000259" key="1">
    <source>
        <dbReference type="Pfam" id="PF00078"/>
    </source>
</evidence>
<name>A0AA38I7T7_9CUCU</name>
<dbReference type="Pfam" id="PF00078">
    <property type="entry name" value="RVT_1"/>
    <property type="match status" value="1"/>
</dbReference>
<reference evidence="2" key="1">
    <citation type="journal article" date="2023" name="G3 (Bethesda)">
        <title>Whole genome assemblies of Zophobas morio and Tenebrio molitor.</title>
        <authorList>
            <person name="Kaur S."/>
            <person name="Stinson S.A."/>
            <person name="diCenzo G.C."/>
        </authorList>
    </citation>
    <scope>NUCLEOTIDE SEQUENCE</scope>
    <source>
        <strain evidence="2">QUZm001</strain>
    </source>
</reference>
<proteinExistence type="predicted"/>
<sequence>MRNYRGMALVDVICKILATRINRRLKQHMEYQAGFRNNRSTVDKIFILKELQAVNYEQGITLYLLFIDFKKANNTINRKELLTAMQKLEIPNKMIRLTGMTIDNTRNRVTSNRILSQIFQVTTGLQGDLMSTTLFNLALEVIN</sequence>
<dbReference type="PANTHER" id="PTHR47027:SF20">
    <property type="entry name" value="REVERSE TRANSCRIPTASE-LIKE PROTEIN WITH RNA-DIRECTED DNA POLYMERASE DOMAIN"/>
    <property type="match status" value="1"/>
</dbReference>
<dbReference type="EMBL" id="JALNTZ010000006">
    <property type="protein sequence ID" value="KAJ3649691.1"/>
    <property type="molecule type" value="Genomic_DNA"/>
</dbReference>
<keyword evidence="3" id="KW-1185">Reference proteome</keyword>
<protein>
    <recommendedName>
        <fullName evidence="1">Reverse transcriptase domain-containing protein</fullName>
    </recommendedName>
</protein>
<accession>A0AA38I7T7</accession>
<evidence type="ECO:0000313" key="3">
    <source>
        <dbReference type="Proteomes" id="UP001168821"/>
    </source>
</evidence>
<dbReference type="Proteomes" id="UP001168821">
    <property type="component" value="Unassembled WGS sequence"/>
</dbReference>
<comment type="caution">
    <text evidence="2">The sequence shown here is derived from an EMBL/GenBank/DDBJ whole genome shotgun (WGS) entry which is preliminary data.</text>
</comment>
<feature type="domain" description="Reverse transcriptase" evidence="1">
    <location>
        <begin position="2"/>
        <end position="141"/>
    </location>
</feature>
<dbReference type="PANTHER" id="PTHR47027">
    <property type="entry name" value="REVERSE TRANSCRIPTASE DOMAIN-CONTAINING PROTEIN"/>
    <property type="match status" value="1"/>
</dbReference>
<organism evidence="2 3">
    <name type="scientific">Zophobas morio</name>
    <dbReference type="NCBI Taxonomy" id="2755281"/>
    <lineage>
        <taxon>Eukaryota</taxon>
        <taxon>Metazoa</taxon>
        <taxon>Ecdysozoa</taxon>
        <taxon>Arthropoda</taxon>
        <taxon>Hexapoda</taxon>
        <taxon>Insecta</taxon>
        <taxon>Pterygota</taxon>
        <taxon>Neoptera</taxon>
        <taxon>Endopterygota</taxon>
        <taxon>Coleoptera</taxon>
        <taxon>Polyphaga</taxon>
        <taxon>Cucujiformia</taxon>
        <taxon>Tenebrionidae</taxon>
        <taxon>Zophobas</taxon>
    </lineage>
</organism>
<dbReference type="InterPro" id="IPR000477">
    <property type="entry name" value="RT_dom"/>
</dbReference>
<dbReference type="AlphaFoldDB" id="A0AA38I7T7"/>